<keyword evidence="2" id="KW-0560">Oxidoreductase</keyword>
<feature type="signal peptide" evidence="4">
    <location>
        <begin position="1"/>
        <end position="32"/>
    </location>
</feature>
<dbReference type="Gene3D" id="3.40.50.720">
    <property type="entry name" value="NAD(P)-binding Rossmann-like Domain"/>
    <property type="match status" value="1"/>
</dbReference>
<evidence type="ECO:0000313" key="6">
    <source>
        <dbReference type="Proteomes" id="UP000436822"/>
    </source>
</evidence>
<dbReference type="InterPro" id="IPR036291">
    <property type="entry name" value="NAD(P)-bd_dom_sf"/>
</dbReference>
<evidence type="ECO:0000256" key="2">
    <source>
        <dbReference type="ARBA" id="ARBA00023002"/>
    </source>
</evidence>
<dbReference type="PROSITE" id="PS00107">
    <property type="entry name" value="PROTEIN_KINASE_ATP"/>
    <property type="match status" value="1"/>
</dbReference>
<dbReference type="GO" id="GO:0016614">
    <property type="term" value="F:oxidoreductase activity, acting on CH-OH group of donors"/>
    <property type="evidence" value="ECO:0007669"/>
    <property type="project" value="UniProtKB-ARBA"/>
</dbReference>
<dbReference type="PANTHER" id="PTHR48107:SF7">
    <property type="entry name" value="RE15974P"/>
    <property type="match status" value="1"/>
</dbReference>
<keyword evidence="4" id="KW-0732">Signal</keyword>
<proteinExistence type="inferred from homology"/>
<comment type="caution">
    <text evidence="5">The sequence shown here is derived from an EMBL/GenBank/DDBJ whole genome shotgun (WGS) entry which is preliminary data.</text>
</comment>
<keyword evidence="3" id="KW-0067">ATP-binding</keyword>
<dbReference type="PRINTS" id="PR00080">
    <property type="entry name" value="SDRFAMILY"/>
</dbReference>
<dbReference type="AlphaFoldDB" id="A0A6N6JDR6"/>
<dbReference type="PRINTS" id="PR00081">
    <property type="entry name" value="GDHRDH"/>
</dbReference>
<name>A0A6N6JDR6_9RHOB</name>
<evidence type="ECO:0000256" key="3">
    <source>
        <dbReference type="PROSITE-ProRule" id="PRU10141"/>
    </source>
</evidence>
<dbReference type="Pfam" id="PF13561">
    <property type="entry name" value="adh_short_C2"/>
    <property type="match status" value="1"/>
</dbReference>
<gene>
    <name evidence="5" type="ORF">KIN_06030</name>
</gene>
<dbReference type="InterPro" id="IPR017441">
    <property type="entry name" value="Protein_kinase_ATP_BS"/>
</dbReference>
<dbReference type="Proteomes" id="UP000436822">
    <property type="component" value="Unassembled WGS sequence"/>
</dbReference>
<dbReference type="RefSeq" id="WP_159804457.1">
    <property type="nucleotide sequence ID" value="NZ_BLJE01000001.1"/>
</dbReference>
<dbReference type="InterPro" id="IPR002347">
    <property type="entry name" value="SDR_fam"/>
</dbReference>
<dbReference type="PANTHER" id="PTHR48107">
    <property type="entry name" value="NADPH-DEPENDENT ALDEHYDE REDUCTASE-LIKE PROTEIN, CHLOROPLASTIC-RELATED"/>
    <property type="match status" value="1"/>
</dbReference>
<reference evidence="5 6" key="1">
    <citation type="submission" date="2019-12" db="EMBL/GenBank/DDBJ databases">
        <title>Litoreibacter badius sp. nov., a novel bacteriochlorophyll a-containing bacterium in the genus Litoreibacter.</title>
        <authorList>
            <person name="Kanamuro M."/>
            <person name="Takabe Y."/>
            <person name="Mori K."/>
            <person name="Takaichi S."/>
            <person name="Hanada S."/>
        </authorList>
    </citation>
    <scope>NUCLEOTIDE SEQUENCE [LARGE SCALE GENOMIC DNA]</scope>
    <source>
        <strain evidence="5 6">K6</strain>
    </source>
</reference>
<organism evidence="5 6">
    <name type="scientific">Litoreibacter roseus</name>
    <dbReference type="NCBI Taxonomy" id="2601869"/>
    <lineage>
        <taxon>Bacteria</taxon>
        <taxon>Pseudomonadati</taxon>
        <taxon>Pseudomonadota</taxon>
        <taxon>Alphaproteobacteria</taxon>
        <taxon>Rhodobacterales</taxon>
        <taxon>Roseobacteraceae</taxon>
        <taxon>Litoreibacter</taxon>
    </lineage>
</organism>
<dbReference type="InterPro" id="IPR006311">
    <property type="entry name" value="TAT_signal"/>
</dbReference>
<dbReference type="OrthoDB" id="9792355at2"/>
<keyword evidence="3" id="KW-0547">Nucleotide-binding</keyword>
<dbReference type="FunFam" id="3.40.50.720:FF:000084">
    <property type="entry name" value="Short-chain dehydrogenase reductase"/>
    <property type="match status" value="1"/>
</dbReference>
<dbReference type="EMBL" id="BLJE01000001">
    <property type="protein sequence ID" value="GFE63529.1"/>
    <property type="molecule type" value="Genomic_DNA"/>
</dbReference>
<dbReference type="GO" id="GO:0005524">
    <property type="term" value="F:ATP binding"/>
    <property type="evidence" value="ECO:0007669"/>
    <property type="project" value="UniProtKB-UniRule"/>
</dbReference>
<keyword evidence="6" id="KW-1185">Reference proteome</keyword>
<evidence type="ECO:0000256" key="4">
    <source>
        <dbReference type="SAM" id="SignalP"/>
    </source>
</evidence>
<evidence type="ECO:0000313" key="5">
    <source>
        <dbReference type="EMBL" id="GFE63529.1"/>
    </source>
</evidence>
<protein>
    <submittedName>
        <fullName evidence="5">Short chain dehydrogenase</fullName>
    </submittedName>
</protein>
<comment type="similarity">
    <text evidence="1">Belongs to the short-chain dehydrogenases/reductases (SDR) family.</text>
</comment>
<dbReference type="SUPFAM" id="SSF51735">
    <property type="entry name" value="NAD(P)-binding Rossmann-fold domains"/>
    <property type="match status" value="1"/>
</dbReference>
<feature type="binding site" evidence="3">
    <location>
        <position position="43"/>
    </location>
    <ligand>
        <name>ATP</name>
        <dbReference type="ChEBI" id="CHEBI:30616"/>
    </ligand>
</feature>
<evidence type="ECO:0000256" key="1">
    <source>
        <dbReference type="ARBA" id="ARBA00006484"/>
    </source>
</evidence>
<sequence>MSTNSISRRNAMLGLGAGGIAAAGLTAASVRAATATAKPLAGKAAIVSGARNNMGRAFAVALGEMGADVVVHYYREETRNQAEETARLVRETGLRAVLTAGDLGQSENVRRMYDLAETEFGGVDVVVNNAGKVLKKPFAEVTDTEFEELDNVNNRALFWSLREASARLHDGGRIINIGTTLLAAQAPQYALYAATKAPVEEYTRMLAQEHKGRGITVNTVAPGPIDTPFFHAAETPQSVAYLEGRSVENRLGTIEDVVPLVRFLASPEGRWVNGQTIWINGAFATR</sequence>
<feature type="chain" id="PRO_5026655809" evidence="4">
    <location>
        <begin position="33"/>
        <end position="286"/>
    </location>
</feature>
<dbReference type="PROSITE" id="PS51318">
    <property type="entry name" value="TAT"/>
    <property type="match status" value="1"/>
</dbReference>
<accession>A0A6N6JDR6</accession>